<dbReference type="InterPro" id="IPR017978">
    <property type="entry name" value="GPCR_3_C"/>
</dbReference>
<feature type="domain" description="G-protein coupled receptors family 3 profile" evidence="14">
    <location>
        <begin position="590"/>
        <end position="854"/>
    </location>
</feature>
<evidence type="ECO:0000313" key="16">
    <source>
        <dbReference type="Proteomes" id="UP000824782"/>
    </source>
</evidence>
<evidence type="ECO:0000256" key="5">
    <source>
        <dbReference type="ARBA" id="ARBA00022729"/>
    </source>
</evidence>
<evidence type="ECO:0000256" key="4">
    <source>
        <dbReference type="ARBA" id="ARBA00022692"/>
    </source>
</evidence>
<dbReference type="PRINTS" id="PR00592">
    <property type="entry name" value="CASENSINGR"/>
</dbReference>
<dbReference type="EMBL" id="WNYA01000003">
    <property type="protein sequence ID" value="KAG8581033.1"/>
    <property type="molecule type" value="Genomic_DNA"/>
</dbReference>
<evidence type="ECO:0000256" key="2">
    <source>
        <dbReference type="ARBA" id="ARBA00007242"/>
    </source>
</evidence>
<dbReference type="Pfam" id="PF01094">
    <property type="entry name" value="ANF_receptor"/>
    <property type="match status" value="1"/>
</dbReference>
<keyword evidence="7" id="KW-0297">G-protein coupled receptor</keyword>
<evidence type="ECO:0000256" key="7">
    <source>
        <dbReference type="ARBA" id="ARBA00023040"/>
    </source>
</evidence>
<comment type="similarity">
    <text evidence="2">Belongs to the G-protein coupled receptor 3 family.</text>
</comment>
<dbReference type="InterPro" id="IPR028082">
    <property type="entry name" value="Peripla_BP_I"/>
</dbReference>
<feature type="transmembrane region" description="Helical" evidence="12">
    <location>
        <begin position="704"/>
        <end position="723"/>
    </location>
</feature>
<evidence type="ECO:0000256" key="12">
    <source>
        <dbReference type="SAM" id="Phobius"/>
    </source>
</evidence>
<keyword evidence="11" id="KW-0807">Transducer</keyword>
<keyword evidence="5 13" id="KW-0732">Signal</keyword>
<keyword evidence="9" id="KW-0675">Receptor</keyword>
<dbReference type="GO" id="GO:0004930">
    <property type="term" value="F:G protein-coupled receptor activity"/>
    <property type="evidence" value="ECO:0007669"/>
    <property type="project" value="UniProtKB-KW"/>
</dbReference>
<gene>
    <name evidence="15" type="ORF">GDO81_007525</name>
</gene>
<evidence type="ECO:0000256" key="1">
    <source>
        <dbReference type="ARBA" id="ARBA00004651"/>
    </source>
</evidence>
<sequence length="858" mass="95181">MKMFCYMLHLLLYHVGFCELTFPSCKLETNVIPGIFRSGDIVIGGVFPVQRSSNVGPTVFTSNPASQTCDDSFDFRSFRWIKTMMYAIEQINNNTHLLPNITVGYAIYDTCDNIAEATKQMFMLISGPGAEAKDIPNYQCHEKSMLSAVIGESASVISIAMARILGTYQYPQVSYFSSVNVLSNKHEFPSFFRTIPSDTFQTTALVAIVERFGWKWVGTLAEDNDYGNVGVQLFTEQAVRLGVCIAFSETIPLMYSKAKYLQIAETIKQSSANVIIVFSGDTNLIPLVWEIARLNITGRTWLASEGWSTSAFVLEKEHTSFISGTVGLAIPIGSIPGLKNFLLQLNPKQEAIDSITKSFWEHAFTCSWPDLNKDETNVTKCTGQEDLSLVNNTYTDVSQLRISCNVYNAVYAIAHALNSLLACDNETCTRWRNMEPYQLTKALKAVNFTDLAGNHHFFDQNGDPVAKYDVVNWQVEKNGLLTYKKVGSYYGSTAKDHQLVIDEQMTLWIGGESQPPISACSTSCKPGFRKSILQGQPVCCFSCIPCPDGEISNGTDFSDCTKCSPDYWSNRNRDACIPKEVDYLSFGEPLGITFSVAAGLGICQTLLVIVVFIKYRSSPIVRANNIEMSFVLLTALAVSFLGALAFIGEPSTYLCILRQAVFGISFVLTISCILVKTLVVILAFTMSRPNQSVMKYFHPSHQRLLVGITTIIQIFISIGFLSFTTSFTKKNRDTVMTKIILECNRESELAFLASFGYIGVLAVICFILAFLARNLPDSFNEAKFITFSLLVFVMVWVSFIPGYVSTSGKYVTAVEIFAILSSAAGLLACIFFPKCYIILLKPEKNSKKNLTGRTHVGK</sequence>
<evidence type="ECO:0000259" key="14">
    <source>
        <dbReference type="PROSITE" id="PS50259"/>
    </source>
</evidence>
<dbReference type="Proteomes" id="UP000824782">
    <property type="component" value="Unassembled WGS sequence"/>
</dbReference>
<evidence type="ECO:0000256" key="10">
    <source>
        <dbReference type="ARBA" id="ARBA00023180"/>
    </source>
</evidence>
<comment type="subcellular location">
    <subcellularLocation>
        <location evidence="1">Cell membrane</location>
        <topology evidence="1">Multi-pass membrane protein</topology>
    </subcellularLocation>
</comment>
<dbReference type="Gene3D" id="3.40.50.2300">
    <property type="match status" value="2"/>
</dbReference>
<dbReference type="InterPro" id="IPR000337">
    <property type="entry name" value="GPCR_3"/>
</dbReference>
<dbReference type="Gene3D" id="2.10.50.30">
    <property type="entry name" value="GPCR, family 3, nine cysteines domain"/>
    <property type="match status" value="1"/>
</dbReference>
<feature type="chain" id="PRO_5043529509" description="G-protein coupled receptors family 3 profile domain-containing protein" evidence="13">
    <location>
        <begin position="19"/>
        <end position="858"/>
    </location>
</feature>
<feature type="signal peptide" evidence="13">
    <location>
        <begin position="1"/>
        <end position="18"/>
    </location>
</feature>
<organism evidence="15 16">
    <name type="scientific">Engystomops pustulosus</name>
    <name type="common">Tungara frog</name>
    <name type="synonym">Physalaemus pustulosus</name>
    <dbReference type="NCBI Taxonomy" id="76066"/>
    <lineage>
        <taxon>Eukaryota</taxon>
        <taxon>Metazoa</taxon>
        <taxon>Chordata</taxon>
        <taxon>Craniata</taxon>
        <taxon>Vertebrata</taxon>
        <taxon>Euteleostomi</taxon>
        <taxon>Amphibia</taxon>
        <taxon>Batrachia</taxon>
        <taxon>Anura</taxon>
        <taxon>Neobatrachia</taxon>
        <taxon>Hyloidea</taxon>
        <taxon>Leptodactylidae</taxon>
        <taxon>Leiuperinae</taxon>
        <taxon>Engystomops</taxon>
    </lineage>
</organism>
<dbReference type="PANTHER" id="PTHR24061">
    <property type="entry name" value="CALCIUM-SENSING RECEPTOR-RELATED"/>
    <property type="match status" value="1"/>
</dbReference>
<dbReference type="InterPro" id="IPR001828">
    <property type="entry name" value="ANF_lig-bd_rcpt"/>
</dbReference>
<proteinExistence type="inferred from homology"/>
<feature type="transmembrane region" description="Helical" evidence="12">
    <location>
        <begin position="660"/>
        <end position="684"/>
    </location>
</feature>
<dbReference type="Pfam" id="PF00003">
    <property type="entry name" value="7tm_3"/>
    <property type="match status" value="1"/>
</dbReference>
<evidence type="ECO:0000256" key="13">
    <source>
        <dbReference type="SAM" id="SignalP"/>
    </source>
</evidence>
<protein>
    <recommendedName>
        <fullName evidence="14">G-protein coupled receptors family 3 profile domain-containing protein</fullName>
    </recommendedName>
</protein>
<keyword evidence="6 12" id="KW-1133">Transmembrane helix</keyword>
<dbReference type="GO" id="GO:0005886">
    <property type="term" value="C:plasma membrane"/>
    <property type="evidence" value="ECO:0007669"/>
    <property type="project" value="UniProtKB-SubCell"/>
</dbReference>
<evidence type="ECO:0000256" key="8">
    <source>
        <dbReference type="ARBA" id="ARBA00023136"/>
    </source>
</evidence>
<keyword evidence="16" id="KW-1185">Reference proteome</keyword>
<dbReference type="AlphaFoldDB" id="A0AAV7C9H7"/>
<feature type="transmembrane region" description="Helical" evidence="12">
    <location>
        <begin position="590"/>
        <end position="613"/>
    </location>
</feature>
<dbReference type="FunFam" id="3.40.50.2300:FF:000016">
    <property type="entry name" value="Taste 1 receptor member 2"/>
    <property type="match status" value="1"/>
</dbReference>
<feature type="transmembrane region" description="Helical" evidence="12">
    <location>
        <begin position="625"/>
        <end position="648"/>
    </location>
</feature>
<dbReference type="InterPro" id="IPR011500">
    <property type="entry name" value="GPCR_3_9-Cys_dom"/>
</dbReference>
<dbReference type="PANTHER" id="PTHR24061:SF581">
    <property type="entry name" value="G-PROTEIN COUPLED RECEPTORS FAMILY 3 PROFILE DOMAIN-CONTAINING PROTEIN"/>
    <property type="match status" value="1"/>
</dbReference>
<dbReference type="PROSITE" id="PS50259">
    <property type="entry name" value="G_PROTEIN_RECEP_F3_4"/>
    <property type="match status" value="1"/>
</dbReference>
<comment type="caution">
    <text evidence="15">The sequence shown here is derived from an EMBL/GenBank/DDBJ whole genome shotgun (WGS) entry which is preliminary data.</text>
</comment>
<keyword evidence="4 12" id="KW-0812">Transmembrane</keyword>
<name>A0AAV7C9H7_ENGPU</name>
<evidence type="ECO:0000256" key="11">
    <source>
        <dbReference type="ARBA" id="ARBA00023224"/>
    </source>
</evidence>
<feature type="transmembrane region" description="Helical" evidence="12">
    <location>
        <begin position="816"/>
        <end position="839"/>
    </location>
</feature>
<evidence type="ECO:0000256" key="9">
    <source>
        <dbReference type="ARBA" id="ARBA00023170"/>
    </source>
</evidence>
<dbReference type="PROSITE" id="PS00981">
    <property type="entry name" value="G_PROTEIN_RECEP_F3_3"/>
    <property type="match status" value="1"/>
</dbReference>
<dbReference type="InterPro" id="IPR000068">
    <property type="entry name" value="GPCR_3_Ca_sens_rcpt-rel"/>
</dbReference>
<evidence type="ECO:0000256" key="6">
    <source>
        <dbReference type="ARBA" id="ARBA00022989"/>
    </source>
</evidence>
<accession>A0AAV7C9H7</accession>
<feature type="transmembrane region" description="Helical" evidence="12">
    <location>
        <begin position="749"/>
        <end position="772"/>
    </location>
</feature>
<keyword evidence="10" id="KW-0325">Glycoprotein</keyword>
<dbReference type="FunFam" id="2.10.50.30:FF:000002">
    <property type="entry name" value="Vomeronasal 2 receptor, h1"/>
    <property type="match status" value="1"/>
</dbReference>
<feature type="transmembrane region" description="Helical" evidence="12">
    <location>
        <begin position="784"/>
        <end position="804"/>
    </location>
</feature>
<keyword evidence="8 12" id="KW-0472">Membrane</keyword>
<dbReference type="SUPFAM" id="SSF53822">
    <property type="entry name" value="Periplasmic binding protein-like I"/>
    <property type="match status" value="1"/>
</dbReference>
<evidence type="ECO:0000256" key="3">
    <source>
        <dbReference type="ARBA" id="ARBA00022475"/>
    </source>
</evidence>
<dbReference type="InterPro" id="IPR038550">
    <property type="entry name" value="GPCR_3_9-Cys_sf"/>
</dbReference>
<dbReference type="PRINTS" id="PR00248">
    <property type="entry name" value="GPCRMGR"/>
</dbReference>
<keyword evidence="3" id="KW-1003">Cell membrane</keyword>
<evidence type="ECO:0000313" key="15">
    <source>
        <dbReference type="EMBL" id="KAG8581033.1"/>
    </source>
</evidence>
<reference evidence="15" key="1">
    <citation type="thesis" date="2020" institute="ProQuest LLC" country="789 East Eisenhower Parkway, Ann Arbor, MI, USA">
        <title>Comparative Genomics and Chromosome Evolution.</title>
        <authorList>
            <person name="Mudd A.B."/>
        </authorList>
    </citation>
    <scope>NUCLEOTIDE SEQUENCE</scope>
    <source>
        <strain evidence="15">237g6f4</strain>
        <tissue evidence="15">Blood</tissue>
    </source>
</reference>
<dbReference type="InterPro" id="IPR017979">
    <property type="entry name" value="GPCR_3_CS"/>
</dbReference>
<dbReference type="Pfam" id="PF07562">
    <property type="entry name" value="NCD3G"/>
    <property type="match status" value="1"/>
</dbReference>